<keyword evidence="2" id="KW-1185">Reference proteome</keyword>
<name>A0ABR2Y2Q3_9PEZI</name>
<organism evidence="1 2">
    <name type="scientific">Seiridium cardinale</name>
    <dbReference type="NCBI Taxonomy" id="138064"/>
    <lineage>
        <taxon>Eukaryota</taxon>
        <taxon>Fungi</taxon>
        <taxon>Dikarya</taxon>
        <taxon>Ascomycota</taxon>
        <taxon>Pezizomycotina</taxon>
        <taxon>Sordariomycetes</taxon>
        <taxon>Xylariomycetidae</taxon>
        <taxon>Amphisphaeriales</taxon>
        <taxon>Sporocadaceae</taxon>
        <taxon>Seiridium</taxon>
    </lineage>
</organism>
<sequence length="84" mass="9306">MQSYTLFAGEPITSPVVRLIHIYIITVFTGVPGGGGGQAYFTIPKEQLYAICETSYRDAIENNAQLEIVDRITSLLVIRQTREG</sequence>
<protein>
    <submittedName>
        <fullName evidence="1">Uncharacterized protein</fullName>
    </submittedName>
</protein>
<reference evidence="1 2" key="1">
    <citation type="submission" date="2024-02" db="EMBL/GenBank/DDBJ databases">
        <title>First draft genome assembly of two strains of Seiridium cardinale.</title>
        <authorList>
            <person name="Emiliani G."/>
            <person name="Scali E."/>
        </authorList>
    </citation>
    <scope>NUCLEOTIDE SEQUENCE [LARGE SCALE GENOMIC DNA]</scope>
    <source>
        <strain evidence="1 2">BM-138-000479</strain>
    </source>
</reference>
<proteinExistence type="predicted"/>
<evidence type="ECO:0000313" key="2">
    <source>
        <dbReference type="Proteomes" id="UP001465668"/>
    </source>
</evidence>
<comment type="caution">
    <text evidence="1">The sequence shown here is derived from an EMBL/GenBank/DDBJ whole genome shotgun (WGS) entry which is preliminary data.</text>
</comment>
<dbReference type="EMBL" id="JARVKM010000007">
    <property type="protein sequence ID" value="KAK9780365.1"/>
    <property type="molecule type" value="Genomic_DNA"/>
</dbReference>
<gene>
    <name evidence="1" type="ORF">SCAR479_03002</name>
</gene>
<dbReference type="Proteomes" id="UP001465668">
    <property type="component" value="Unassembled WGS sequence"/>
</dbReference>
<accession>A0ABR2Y2Q3</accession>
<evidence type="ECO:0000313" key="1">
    <source>
        <dbReference type="EMBL" id="KAK9780365.1"/>
    </source>
</evidence>